<dbReference type="EMBL" id="BMTL01000008">
    <property type="protein sequence ID" value="GGR83074.1"/>
    <property type="molecule type" value="Genomic_DNA"/>
</dbReference>
<gene>
    <name evidence="2" type="ORF">GCM10010269_22730</name>
</gene>
<name>A0A918FTP3_9ACTN</name>
<reference evidence="2" key="1">
    <citation type="journal article" date="2014" name="Int. J. Syst. Evol. Microbiol.">
        <title>Complete genome sequence of Corynebacterium casei LMG S-19264T (=DSM 44701T), isolated from a smear-ripened cheese.</title>
        <authorList>
            <consortium name="US DOE Joint Genome Institute (JGI-PGF)"/>
            <person name="Walter F."/>
            <person name="Albersmeier A."/>
            <person name="Kalinowski J."/>
            <person name="Ruckert C."/>
        </authorList>
    </citation>
    <scope>NUCLEOTIDE SEQUENCE</scope>
    <source>
        <strain evidence="2">JCM 4386</strain>
    </source>
</reference>
<evidence type="ECO:0000313" key="3">
    <source>
        <dbReference type="Proteomes" id="UP000606194"/>
    </source>
</evidence>
<evidence type="ECO:0000313" key="2">
    <source>
        <dbReference type="EMBL" id="GGR83074.1"/>
    </source>
</evidence>
<feature type="region of interest" description="Disordered" evidence="1">
    <location>
        <begin position="78"/>
        <end position="108"/>
    </location>
</feature>
<protein>
    <submittedName>
        <fullName evidence="2">Uncharacterized protein</fullName>
    </submittedName>
</protein>
<dbReference type="Proteomes" id="UP000606194">
    <property type="component" value="Unassembled WGS sequence"/>
</dbReference>
<accession>A0A918FTP3</accession>
<comment type="caution">
    <text evidence="2">The sequence shown here is derived from an EMBL/GenBank/DDBJ whole genome shotgun (WGS) entry which is preliminary data.</text>
</comment>
<reference evidence="2" key="2">
    <citation type="submission" date="2020-09" db="EMBL/GenBank/DDBJ databases">
        <authorList>
            <person name="Sun Q."/>
            <person name="Ohkuma M."/>
        </authorList>
    </citation>
    <scope>NUCLEOTIDE SEQUENCE</scope>
    <source>
        <strain evidence="2">JCM 4386</strain>
    </source>
</reference>
<sequence length="133" mass="13990">MRRAACGVGDVRVGNVRRADRKVPRQACGETPTAVCSVPVVRMLVDADRAGMRAIAELVEAGLPPTTIAGAFPPAEAAEAHSLGDTGRTGRHRPDHRKAGPHDQVTRVQKTSTGLMVLPSVMSRTARSMSANG</sequence>
<keyword evidence="3" id="KW-1185">Reference proteome</keyword>
<evidence type="ECO:0000256" key="1">
    <source>
        <dbReference type="SAM" id="MobiDB-lite"/>
    </source>
</evidence>
<proteinExistence type="predicted"/>
<dbReference type="AlphaFoldDB" id="A0A918FTP3"/>
<organism evidence="2 3">
    <name type="scientific">Streptomyces humidus</name>
    <dbReference type="NCBI Taxonomy" id="52259"/>
    <lineage>
        <taxon>Bacteria</taxon>
        <taxon>Bacillati</taxon>
        <taxon>Actinomycetota</taxon>
        <taxon>Actinomycetes</taxon>
        <taxon>Kitasatosporales</taxon>
        <taxon>Streptomycetaceae</taxon>
        <taxon>Streptomyces</taxon>
    </lineage>
</organism>